<dbReference type="InterPro" id="IPR024653">
    <property type="entry name" value="Peptidase_M10/M27/M57"/>
</dbReference>
<dbReference type="SUPFAM" id="SSF55486">
    <property type="entry name" value="Metalloproteases ('zincins'), catalytic domain"/>
    <property type="match status" value="1"/>
</dbReference>
<dbReference type="EMBL" id="FQYP01000009">
    <property type="protein sequence ID" value="SHJ45995.1"/>
    <property type="molecule type" value="Genomic_DNA"/>
</dbReference>
<accession>A0A1M6JH81</accession>
<dbReference type="Proteomes" id="UP000184432">
    <property type="component" value="Unassembled WGS sequence"/>
</dbReference>
<dbReference type="InterPro" id="IPR024079">
    <property type="entry name" value="MetalloPept_cat_dom_sf"/>
</dbReference>
<reference evidence="3" key="1">
    <citation type="submission" date="2016-11" db="EMBL/GenBank/DDBJ databases">
        <authorList>
            <person name="Varghese N."/>
            <person name="Submissions S."/>
        </authorList>
    </citation>
    <scope>NUCLEOTIDE SEQUENCE [LARGE SCALE GENOMIC DNA]</scope>
    <source>
        <strain evidence="3">DSM 22623</strain>
    </source>
</reference>
<dbReference type="Pfam" id="PF12388">
    <property type="entry name" value="Peptidase_M57"/>
    <property type="match status" value="1"/>
</dbReference>
<feature type="chain" id="PRO_5012251960" evidence="1">
    <location>
        <begin position="21"/>
        <end position="311"/>
    </location>
</feature>
<organism evidence="2 3">
    <name type="scientific">Aquimarina spongiae</name>
    <dbReference type="NCBI Taxonomy" id="570521"/>
    <lineage>
        <taxon>Bacteria</taxon>
        <taxon>Pseudomonadati</taxon>
        <taxon>Bacteroidota</taxon>
        <taxon>Flavobacteriia</taxon>
        <taxon>Flavobacteriales</taxon>
        <taxon>Flavobacteriaceae</taxon>
        <taxon>Aquimarina</taxon>
    </lineage>
</organism>
<gene>
    <name evidence="2" type="ORF">SAMN04488508_10963</name>
</gene>
<dbReference type="OrthoDB" id="785995at2"/>
<proteinExistence type="predicted"/>
<name>A0A1M6JH81_9FLAO</name>
<dbReference type="PROSITE" id="PS51257">
    <property type="entry name" value="PROKAR_LIPOPROTEIN"/>
    <property type="match status" value="1"/>
</dbReference>
<protein>
    <submittedName>
        <fullName evidence="2">Dual-action HEIGH metallo-peptidase</fullName>
    </submittedName>
</protein>
<keyword evidence="3" id="KW-1185">Reference proteome</keyword>
<dbReference type="AlphaFoldDB" id="A0A1M6JH81"/>
<dbReference type="GO" id="GO:0008237">
    <property type="term" value="F:metallopeptidase activity"/>
    <property type="evidence" value="ECO:0007669"/>
    <property type="project" value="InterPro"/>
</dbReference>
<feature type="signal peptide" evidence="1">
    <location>
        <begin position="1"/>
        <end position="20"/>
    </location>
</feature>
<evidence type="ECO:0000313" key="3">
    <source>
        <dbReference type="Proteomes" id="UP000184432"/>
    </source>
</evidence>
<evidence type="ECO:0000313" key="2">
    <source>
        <dbReference type="EMBL" id="SHJ45995.1"/>
    </source>
</evidence>
<sequence>MKLNYLKVSALVLTTLMVLATSCSKDDVDNEAAQEVSSLPRDVLNKVRELDLNPEAFEVKHAVYPDGTKIPVVLTDDIAMEKSRFLKIPSDNNGLAKQYQTEFLIDTDVHEEVNIIVYTGPTIFDGDTPIVTGLSEAAQQGVRDAVENWNSVWGSRLVLRAEFTTATTFDPDFFETFIVVNSSLEGFGGFADFPDENGNPGNFVQISPNSSTFADRVPDAIEHLITHELGHAIGFRHTDWNSRQSCVDLGLEPEPSVEENPPARIFGTLPSIPGIIEQEDSIMNACFNADTTTGELNFFDENGLRSLYRGF</sequence>
<dbReference type="STRING" id="570521.SAMN04488508_10963"/>
<keyword evidence="1" id="KW-0732">Signal</keyword>
<dbReference type="RefSeq" id="WP_073319778.1">
    <property type="nucleotide sequence ID" value="NZ_FQYP01000009.1"/>
</dbReference>
<dbReference type="Gene3D" id="3.40.390.10">
    <property type="entry name" value="Collagenase (Catalytic Domain)"/>
    <property type="match status" value="1"/>
</dbReference>
<evidence type="ECO:0000256" key="1">
    <source>
        <dbReference type="SAM" id="SignalP"/>
    </source>
</evidence>